<feature type="non-terminal residue" evidence="2">
    <location>
        <position position="77"/>
    </location>
</feature>
<dbReference type="PANTHER" id="PTHR47521:SF7">
    <property type="entry name" value="SERPENTINE RECEPTOR CLASS EPSILON-6"/>
    <property type="match status" value="1"/>
</dbReference>
<evidence type="ECO:0000256" key="1">
    <source>
        <dbReference type="SAM" id="Phobius"/>
    </source>
</evidence>
<comment type="caution">
    <text evidence="2">The sequence shown here is derived from an EMBL/GenBank/DDBJ whole genome shotgun (WGS) entry which is preliminary data.</text>
</comment>
<dbReference type="PANTHER" id="PTHR47521">
    <property type="entry name" value="SERPENTINE RECEPTOR, CLASS E (EPSILON)-RELATED"/>
    <property type="match status" value="1"/>
</dbReference>
<organism evidence="2 3">
    <name type="scientific">Pristionchus entomophagus</name>
    <dbReference type="NCBI Taxonomy" id="358040"/>
    <lineage>
        <taxon>Eukaryota</taxon>
        <taxon>Metazoa</taxon>
        <taxon>Ecdysozoa</taxon>
        <taxon>Nematoda</taxon>
        <taxon>Chromadorea</taxon>
        <taxon>Rhabditida</taxon>
        <taxon>Rhabditina</taxon>
        <taxon>Diplogasteromorpha</taxon>
        <taxon>Diplogasteroidea</taxon>
        <taxon>Neodiplogasteridae</taxon>
        <taxon>Pristionchus</taxon>
    </lineage>
</organism>
<accession>A0AAV5S8L5</accession>
<reference evidence="2" key="1">
    <citation type="submission" date="2023-10" db="EMBL/GenBank/DDBJ databases">
        <title>Genome assembly of Pristionchus species.</title>
        <authorList>
            <person name="Yoshida K."/>
            <person name="Sommer R.J."/>
        </authorList>
    </citation>
    <scope>NUCLEOTIDE SEQUENCE</scope>
    <source>
        <strain evidence="2">RS0144</strain>
    </source>
</reference>
<dbReference type="InterPro" id="IPR052860">
    <property type="entry name" value="NRL-GPCR1"/>
</dbReference>
<keyword evidence="3" id="KW-1185">Reference proteome</keyword>
<evidence type="ECO:0000313" key="3">
    <source>
        <dbReference type="Proteomes" id="UP001432027"/>
    </source>
</evidence>
<keyword evidence="1" id="KW-1133">Transmembrane helix</keyword>
<keyword evidence="1" id="KW-0812">Transmembrane</keyword>
<sequence>VKIKLRLIIGILQACLAVVSRMIVIIHQYYGPTEYVELPYLIACSLIREAFLGYFTTVISILVLDRAMATVAWSWLV</sequence>
<dbReference type="AlphaFoldDB" id="A0AAV5S8L5"/>
<keyword evidence="1" id="KW-0472">Membrane</keyword>
<feature type="transmembrane region" description="Helical" evidence="1">
    <location>
        <begin position="7"/>
        <end position="30"/>
    </location>
</feature>
<name>A0AAV5S8L5_9BILA</name>
<protein>
    <recommendedName>
        <fullName evidence="4">G protein-coupled receptor</fullName>
    </recommendedName>
</protein>
<dbReference type="EMBL" id="BTSX01000001">
    <property type="protein sequence ID" value="GMS78512.1"/>
    <property type="molecule type" value="Genomic_DNA"/>
</dbReference>
<gene>
    <name evidence="2" type="ORF">PENTCL1PPCAC_687</name>
</gene>
<proteinExistence type="predicted"/>
<dbReference type="Proteomes" id="UP001432027">
    <property type="component" value="Unassembled WGS sequence"/>
</dbReference>
<feature type="non-terminal residue" evidence="2">
    <location>
        <position position="1"/>
    </location>
</feature>
<evidence type="ECO:0000313" key="2">
    <source>
        <dbReference type="EMBL" id="GMS78512.1"/>
    </source>
</evidence>
<feature type="transmembrane region" description="Helical" evidence="1">
    <location>
        <begin position="50"/>
        <end position="76"/>
    </location>
</feature>
<evidence type="ECO:0008006" key="4">
    <source>
        <dbReference type="Google" id="ProtNLM"/>
    </source>
</evidence>